<reference evidence="16 17" key="1">
    <citation type="submission" date="2020-05" db="EMBL/GenBank/DDBJ databases">
        <title>Complete genome sequence of Deefgea sp. D17.</title>
        <authorList>
            <person name="Bae J.-W."/>
            <person name="Han J.E."/>
        </authorList>
    </citation>
    <scope>NUCLEOTIDE SEQUENCE [LARGE SCALE GENOMIC DNA]</scope>
    <source>
        <strain evidence="16 17">D17</strain>
    </source>
</reference>
<comment type="similarity">
    <text evidence="3 14">Belongs to the Nth/MutY family.</text>
</comment>
<dbReference type="SUPFAM" id="SSF55811">
    <property type="entry name" value="Nudix"/>
    <property type="match status" value="1"/>
</dbReference>
<dbReference type="CDD" id="cd03431">
    <property type="entry name" value="NUDIX_DNA_Glycosylase_C-MutY"/>
    <property type="match status" value="1"/>
</dbReference>
<proteinExistence type="inferred from homology"/>
<dbReference type="InterPro" id="IPR003265">
    <property type="entry name" value="HhH-GPD_domain"/>
</dbReference>
<dbReference type="AlphaFoldDB" id="A0A6M8SUK7"/>
<dbReference type="SMART" id="SM00525">
    <property type="entry name" value="FES"/>
    <property type="match status" value="1"/>
</dbReference>
<keyword evidence="12" id="KW-0234">DNA repair</keyword>
<evidence type="ECO:0000256" key="7">
    <source>
        <dbReference type="ARBA" id="ARBA00022723"/>
    </source>
</evidence>
<feature type="domain" description="HhH-GPD" evidence="15">
    <location>
        <begin position="36"/>
        <end position="196"/>
    </location>
</feature>
<evidence type="ECO:0000256" key="3">
    <source>
        <dbReference type="ARBA" id="ARBA00008343"/>
    </source>
</evidence>
<dbReference type="CDD" id="cd00056">
    <property type="entry name" value="ENDO3c"/>
    <property type="match status" value="1"/>
</dbReference>
<evidence type="ECO:0000256" key="1">
    <source>
        <dbReference type="ARBA" id="ARBA00000843"/>
    </source>
</evidence>
<dbReference type="InterPro" id="IPR023170">
    <property type="entry name" value="HhH_base_excis_C"/>
</dbReference>
<evidence type="ECO:0000256" key="4">
    <source>
        <dbReference type="ARBA" id="ARBA00012045"/>
    </source>
</evidence>
<dbReference type="InterPro" id="IPR044298">
    <property type="entry name" value="MIG/MutY"/>
</dbReference>
<keyword evidence="8 14" id="KW-0227">DNA damage</keyword>
<evidence type="ECO:0000256" key="10">
    <source>
        <dbReference type="ARBA" id="ARBA00023004"/>
    </source>
</evidence>
<dbReference type="InterPro" id="IPR011257">
    <property type="entry name" value="DNA_glycosylase"/>
</dbReference>
<keyword evidence="17" id="KW-1185">Reference proteome</keyword>
<dbReference type="SUPFAM" id="SSF48150">
    <property type="entry name" value="DNA-glycosylase"/>
    <property type="match status" value="1"/>
</dbReference>
<evidence type="ECO:0000256" key="11">
    <source>
        <dbReference type="ARBA" id="ARBA00023014"/>
    </source>
</evidence>
<dbReference type="GO" id="GO:0006284">
    <property type="term" value="P:base-excision repair"/>
    <property type="evidence" value="ECO:0007669"/>
    <property type="project" value="UniProtKB-UniRule"/>
</dbReference>
<dbReference type="GO" id="GO:0034039">
    <property type="term" value="F:8-oxo-7,8-dihydroguanine DNA N-glycosylase activity"/>
    <property type="evidence" value="ECO:0007669"/>
    <property type="project" value="TreeGrafter"/>
</dbReference>
<dbReference type="KEGG" id="dee:HQN60_11170"/>
<dbReference type="SMART" id="SM00478">
    <property type="entry name" value="ENDO3c"/>
    <property type="match status" value="1"/>
</dbReference>
<dbReference type="InterPro" id="IPR015797">
    <property type="entry name" value="NUDIX_hydrolase-like_dom_sf"/>
</dbReference>
<dbReference type="PANTHER" id="PTHR42944">
    <property type="entry name" value="ADENINE DNA GLYCOSYLASE"/>
    <property type="match status" value="1"/>
</dbReference>
<dbReference type="EC" id="3.2.2.31" evidence="4 14"/>
<dbReference type="Gene3D" id="3.90.79.10">
    <property type="entry name" value="Nucleoside Triphosphate Pyrophosphohydrolase"/>
    <property type="match status" value="1"/>
</dbReference>
<keyword evidence="7" id="KW-0479">Metal-binding</keyword>
<evidence type="ECO:0000259" key="15">
    <source>
        <dbReference type="SMART" id="SM00478"/>
    </source>
</evidence>
<dbReference type="Pfam" id="PF14815">
    <property type="entry name" value="NUDIX_4"/>
    <property type="match status" value="1"/>
</dbReference>
<accession>A0A6M8SUK7</accession>
<protein>
    <recommendedName>
        <fullName evidence="5 14">Adenine DNA glycosylase</fullName>
        <ecNumber evidence="4 14">3.2.2.31</ecNumber>
    </recommendedName>
</protein>
<evidence type="ECO:0000256" key="5">
    <source>
        <dbReference type="ARBA" id="ARBA00022023"/>
    </source>
</evidence>
<evidence type="ECO:0000256" key="12">
    <source>
        <dbReference type="ARBA" id="ARBA00023204"/>
    </source>
</evidence>
<evidence type="ECO:0000256" key="2">
    <source>
        <dbReference type="ARBA" id="ARBA00002933"/>
    </source>
</evidence>
<dbReference type="GO" id="GO:0032357">
    <property type="term" value="F:oxidized purine DNA binding"/>
    <property type="evidence" value="ECO:0007669"/>
    <property type="project" value="TreeGrafter"/>
</dbReference>
<keyword evidence="10 14" id="KW-0408">Iron</keyword>
<dbReference type="PANTHER" id="PTHR42944:SF1">
    <property type="entry name" value="ADENINE DNA GLYCOSYLASE"/>
    <property type="match status" value="1"/>
</dbReference>
<evidence type="ECO:0000256" key="14">
    <source>
        <dbReference type="RuleBase" id="RU365096"/>
    </source>
</evidence>
<dbReference type="PROSITE" id="PS01155">
    <property type="entry name" value="ENDONUCLEASE_III_2"/>
    <property type="match status" value="1"/>
</dbReference>
<dbReference type="Pfam" id="PF00730">
    <property type="entry name" value="HhH-GPD"/>
    <property type="match status" value="1"/>
</dbReference>
<evidence type="ECO:0000256" key="8">
    <source>
        <dbReference type="ARBA" id="ARBA00022763"/>
    </source>
</evidence>
<dbReference type="Gene3D" id="1.10.340.30">
    <property type="entry name" value="Hypothetical protein, domain 2"/>
    <property type="match status" value="1"/>
</dbReference>
<dbReference type="FunFam" id="1.10.340.30:FF:000002">
    <property type="entry name" value="Adenine DNA glycosylase"/>
    <property type="match status" value="1"/>
</dbReference>
<evidence type="ECO:0000256" key="6">
    <source>
        <dbReference type="ARBA" id="ARBA00022485"/>
    </source>
</evidence>
<dbReference type="GO" id="GO:0006298">
    <property type="term" value="P:mismatch repair"/>
    <property type="evidence" value="ECO:0007669"/>
    <property type="project" value="TreeGrafter"/>
</dbReference>
<dbReference type="InterPro" id="IPR003651">
    <property type="entry name" value="Endonuclease3_FeS-loop_motif"/>
</dbReference>
<organism evidence="16 17">
    <name type="scientific">Deefgea piscis</name>
    <dbReference type="NCBI Taxonomy" id="2739061"/>
    <lineage>
        <taxon>Bacteria</taxon>
        <taxon>Pseudomonadati</taxon>
        <taxon>Pseudomonadota</taxon>
        <taxon>Betaproteobacteria</taxon>
        <taxon>Neisseriales</taxon>
        <taxon>Chitinibacteraceae</taxon>
        <taxon>Deefgea</taxon>
    </lineage>
</organism>
<name>A0A6M8SUK7_9NEIS</name>
<dbReference type="InterPro" id="IPR029119">
    <property type="entry name" value="MutY_C"/>
</dbReference>
<dbReference type="Proteomes" id="UP000504844">
    <property type="component" value="Chromosome"/>
</dbReference>
<dbReference type="InterPro" id="IPR004036">
    <property type="entry name" value="Endonuclease-III-like_CS2"/>
</dbReference>
<keyword evidence="9" id="KW-0378">Hydrolase</keyword>
<keyword evidence="6" id="KW-0004">4Fe-4S</keyword>
<evidence type="ECO:0000313" key="17">
    <source>
        <dbReference type="Proteomes" id="UP000504844"/>
    </source>
</evidence>
<dbReference type="GO" id="GO:0051539">
    <property type="term" value="F:4 iron, 4 sulfur cluster binding"/>
    <property type="evidence" value="ECO:0007669"/>
    <property type="project" value="UniProtKB-UniRule"/>
</dbReference>
<dbReference type="InterPro" id="IPR005760">
    <property type="entry name" value="A/G_AdeGlyc_MutY"/>
</dbReference>
<evidence type="ECO:0000313" key="16">
    <source>
        <dbReference type="EMBL" id="QKJ67216.1"/>
    </source>
</evidence>
<dbReference type="RefSeq" id="WP_173533719.1">
    <property type="nucleotide sequence ID" value="NZ_CP054143.1"/>
</dbReference>
<dbReference type="GO" id="GO:0000701">
    <property type="term" value="F:purine-specific mismatch base pair DNA N-glycosylase activity"/>
    <property type="evidence" value="ECO:0007669"/>
    <property type="project" value="UniProtKB-EC"/>
</dbReference>
<keyword evidence="11" id="KW-0411">Iron-sulfur</keyword>
<dbReference type="GO" id="GO:0046872">
    <property type="term" value="F:metal ion binding"/>
    <property type="evidence" value="ECO:0007669"/>
    <property type="project" value="UniProtKB-UniRule"/>
</dbReference>
<comment type="cofactor">
    <cofactor evidence="14">
        <name>[4Fe-4S] cluster</name>
        <dbReference type="ChEBI" id="CHEBI:49883"/>
    </cofactor>
    <text evidence="14">Binds 1 [4Fe-4S] cluster.</text>
</comment>
<comment type="function">
    <text evidence="2">Adenine glycosylase active on G-A mispairs. MutY also corrects error-prone DNA synthesis past GO lesions which are due to the oxidatively damaged form of guanine: 7,8-dihydro-8-oxoguanine (8-oxo-dGTP).</text>
</comment>
<dbReference type="NCBIfam" id="TIGR01084">
    <property type="entry name" value="mutY"/>
    <property type="match status" value="1"/>
</dbReference>
<dbReference type="Gene3D" id="1.10.1670.10">
    <property type="entry name" value="Helix-hairpin-Helix base-excision DNA repair enzymes (C-terminal)"/>
    <property type="match status" value="1"/>
</dbReference>
<dbReference type="GO" id="GO:0035485">
    <property type="term" value="F:adenine/guanine mispair binding"/>
    <property type="evidence" value="ECO:0007669"/>
    <property type="project" value="TreeGrafter"/>
</dbReference>
<sequence>MSDFSLRLRQWQQQSGRHHLPWQVNDAYCVWLSEIMLQQTQVSTVLDYYPRFLQRFPTLADLAAAPLDDVLALWSGLGYYTRARNLHACAQAVVRDFAGQFPNDPTLITTLPGIGRSTAAAIAAFSYGYRAAILDGNVKRVLTRWAGIEGYPGVKAIENQLWQLAESLLPARCSDSQQAASEIKAHTQGLMDLGATICTPKNPSCLLCPLASDCQARQSDRQAVLPTRKPKKTIPEKATVMIFLRNAQGDLLLEKRPPTGIWGGLWSLPEVALHTDPVAHIADHLGLNIALSTTLPEFVHVFTHYRLTITPQLAQLVGSDCAKESANTAWFSPAAALAAGIPTPLRKIIHSI</sequence>
<keyword evidence="13 14" id="KW-0326">Glycosidase</keyword>
<dbReference type="EMBL" id="CP054143">
    <property type="protein sequence ID" value="QKJ67216.1"/>
    <property type="molecule type" value="Genomic_DNA"/>
</dbReference>
<comment type="catalytic activity">
    <reaction evidence="1 14">
        <text>Hydrolyzes free adenine bases from 7,8-dihydro-8-oxoguanine:adenine mismatched double-stranded DNA, leaving an apurinic site.</text>
        <dbReference type="EC" id="3.2.2.31"/>
    </reaction>
</comment>
<evidence type="ECO:0000256" key="13">
    <source>
        <dbReference type="ARBA" id="ARBA00023295"/>
    </source>
</evidence>
<evidence type="ECO:0000256" key="9">
    <source>
        <dbReference type="ARBA" id="ARBA00022801"/>
    </source>
</evidence>
<gene>
    <name evidence="16" type="primary">mutY</name>
    <name evidence="16" type="ORF">HQN60_11170</name>
</gene>